<dbReference type="GO" id="GO:0008168">
    <property type="term" value="F:methyltransferase activity"/>
    <property type="evidence" value="ECO:0007669"/>
    <property type="project" value="UniProtKB-KW"/>
</dbReference>
<dbReference type="Pfam" id="PF02353">
    <property type="entry name" value="CMAS"/>
    <property type="match status" value="1"/>
</dbReference>
<dbReference type="GO" id="GO:0008610">
    <property type="term" value="P:lipid biosynthetic process"/>
    <property type="evidence" value="ECO:0007669"/>
    <property type="project" value="InterPro"/>
</dbReference>
<dbReference type="EC" id="2.1.1.-" evidence="7"/>
<name>A0AAU7J9N4_9HYPH</name>
<evidence type="ECO:0000256" key="1">
    <source>
        <dbReference type="ARBA" id="ARBA00010815"/>
    </source>
</evidence>
<dbReference type="PANTHER" id="PTHR43667">
    <property type="entry name" value="CYCLOPROPANE-FATTY-ACYL-PHOSPHOLIPID SYNTHASE"/>
    <property type="match status" value="1"/>
</dbReference>
<dbReference type="EMBL" id="CP157484">
    <property type="protein sequence ID" value="XBO36789.1"/>
    <property type="molecule type" value="Genomic_DNA"/>
</dbReference>
<dbReference type="PIRSF" id="PIRSF003085">
    <property type="entry name" value="CMAS"/>
    <property type="match status" value="1"/>
</dbReference>
<reference evidence="7" key="1">
    <citation type="submission" date="2024-05" db="EMBL/GenBank/DDBJ databases">
        <authorList>
            <person name="Kim S."/>
            <person name="Heo J."/>
            <person name="Choi H."/>
            <person name="Choi Y."/>
            <person name="Kwon S.-W."/>
            <person name="Kim Y."/>
        </authorList>
    </citation>
    <scope>NUCLEOTIDE SEQUENCE</scope>
    <source>
        <strain evidence="7">KACC 23698</strain>
    </source>
</reference>
<feature type="active site" evidence="6">
    <location>
        <position position="396"/>
    </location>
</feature>
<gene>
    <name evidence="7" type="ORF">ABEG18_13645</name>
</gene>
<accession>A0AAU7J9N4</accession>
<dbReference type="Gene3D" id="3.40.50.150">
    <property type="entry name" value="Vaccinia Virus protein VP39"/>
    <property type="match status" value="1"/>
</dbReference>
<dbReference type="InterPro" id="IPR003333">
    <property type="entry name" value="CMAS"/>
</dbReference>
<dbReference type="InterPro" id="IPR050723">
    <property type="entry name" value="CFA/CMAS"/>
</dbReference>
<dbReference type="PANTHER" id="PTHR43667:SF2">
    <property type="entry name" value="FATTY ACID C-METHYL TRANSFERASE"/>
    <property type="match status" value="1"/>
</dbReference>
<keyword evidence="2 7" id="KW-0489">Methyltransferase</keyword>
<dbReference type="SUPFAM" id="SSF53335">
    <property type="entry name" value="S-adenosyl-L-methionine-dependent methyltransferases"/>
    <property type="match status" value="1"/>
</dbReference>
<evidence type="ECO:0000313" key="7">
    <source>
        <dbReference type="EMBL" id="XBO36789.1"/>
    </source>
</evidence>
<dbReference type="AlphaFoldDB" id="A0AAU7J9N4"/>
<dbReference type="InterPro" id="IPR029063">
    <property type="entry name" value="SAM-dependent_MTases_sf"/>
</dbReference>
<dbReference type="RefSeq" id="WP_406853604.1">
    <property type="nucleotide sequence ID" value="NZ_CP157484.1"/>
</dbReference>
<evidence type="ECO:0000256" key="6">
    <source>
        <dbReference type="PIRSR" id="PIRSR003085-1"/>
    </source>
</evidence>
<evidence type="ECO:0000256" key="4">
    <source>
        <dbReference type="ARBA" id="ARBA00022691"/>
    </source>
</evidence>
<organism evidence="7">
    <name type="scientific">Alsobacter sp. KACC 23698</name>
    <dbReference type="NCBI Taxonomy" id="3149229"/>
    <lineage>
        <taxon>Bacteria</taxon>
        <taxon>Pseudomonadati</taxon>
        <taxon>Pseudomonadota</taxon>
        <taxon>Alphaproteobacteria</taxon>
        <taxon>Hyphomicrobiales</taxon>
        <taxon>Alsobacteraceae</taxon>
        <taxon>Alsobacter</taxon>
    </lineage>
</organism>
<proteinExistence type="inferred from homology"/>
<dbReference type="CDD" id="cd02440">
    <property type="entry name" value="AdoMet_MTases"/>
    <property type="match status" value="1"/>
</dbReference>
<dbReference type="GO" id="GO:0032259">
    <property type="term" value="P:methylation"/>
    <property type="evidence" value="ECO:0007669"/>
    <property type="project" value="UniProtKB-KW"/>
</dbReference>
<evidence type="ECO:0000256" key="3">
    <source>
        <dbReference type="ARBA" id="ARBA00022679"/>
    </source>
</evidence>
<keyword evidence="4" id="KW-0949">S-adenosyl-L-methionine</keyword>
<keyword evidence="3 7" id="KW-0808">Transferase</keyword>
<keyword evidence="5" id="KW-0443">Lipid metabolism</keyword>
<comment type="similarity">
    <text evidence="1">Belongs to the CFA/CMAS family.</text>
</comment>
<protein>
    <submittedName>
        <fullName evidence="7">Cyclopropane-fatty-acyl-phospholipid synthase family protein</fullName>
        <ecNumber evidence="7">2.1.1.-</ecNumber>
    </submittedName>
</protein>
<evidence type="ECO:0000256" key="2">
    <source>
        <dbReference type="ARBA" id="ARBA00022603"/>
    </source>
</evidence>
<evidence type="ECO:0000256" key="5">
    <source>
        <dbReference type="ARBA" id="ARBA00023098"/>
    </source>
</evidence>
<sequence length="416" mass="47304">MDLSIPLASTPVRVTAENLSDLTRDLPFAARQAVAFAARLEVGSLTVGLPDGRTLLIEGPQAGPDAVMTVRDIQFARRLIEGGDIGIAEAFLHGEWDTPDLTRFLELFCANHHLIANMLEHRPFARFLQRVRHWMNRNTRSGSRRNIHAHYDLGNRFYESWLDGSMTYSSALFAGAGEDLATGQKRKYEALAHKLQIGPEHHVLEIGCGWGGFAEYAASEIGCRVTGLTISREQFDYARRRMAEAGLADRVEIKLQDYRDEKGVYDRIASIEMFEAVGEEYWAVYFRQLSARLKAGGSAGLQVITIKDSLFETYRREIDFIRRYIFPGGMLPSPAMMKHLGEKVGLALRDERIFGLDYAVTLATWRERFREAWPNLVPLGFDERFRRMWEYYLAYCEAGFLSGNIDVRQIVYTKPA</sequence>